<gene>
    <name evidence="2" type="ORF">NDU88_008252</name>
</gene>
<evidence type="ECO:0000313" key="3">
    <source>
        <dbReference type="Proteomes" id="UP001066276"/>
    </source>
</evidence>
<reference evidence="2" key="1">
    <citation type="journal article" date="2022" name="bioRxiv">
        <title>Sequencing and chromosome-scale assembly of the giantPleurodeles waltlgenome.</title>
        <authorList>
            <person name="Brown T."/>
            <person name="Elewa A."/>
            <person name="Iarovenko S."/>
            <person name="Subramanian E."/>
            <person name="Araus A.J."/>
            <person name="Petzold A."/>
            <person name="Susuki M."/>
            <person name="Suzuki K.-i.T."/>
            <person name="Hayashi T."/>
            <person name="Toyoda A."/>
            <person name="Oliveira C."/>
            <person name="Osipova E."/>
            <person name="Leigh N.D."/>
            <person name="Simon A."/>
            <person name="Yun M.H."/>
        </authorList>
    </citation>
    <scope>NUCLEOTIDE SEQUENCE</scope>
    <source>
        <strain evidence="2">20211129_DDA</strain>
        <tissue evidence="2">Liver</tissue>
    </source>
</reference>
<feature type="compositionally biased region" description="Polar residues" evidence="1">
    <location>
        <begin position="435"/>
        <end position="460"/>
    </location>
</feature>
<feature type="compositionally biased region" description="Polar residues" evidence="1">
    <location>
        <begin position="401"/>
        <end position="414"/>
    </location>
</feature>
<dbReference type="AlphaFoldDB" id="A0AAV7RV84"/>
<feature type="region of interest" description="Disordered" evidence="1">
    <location>
        <begin position="64"/>
        <end position="87"/>
    </location>
</feature>
<name>A0AAV7RV84_PLEWA</name>
<feature type="compositionally biased region" description="Low complexity" evidence="1">
    <location>
        <begin position="116"/>
        <end position="133"/>
    </location>
</feature>
<organism evidence="2 3">
    <name type="scientific">Pleurodeles waltl</name>
    <name type="common">Iberian ribbed newt</name>
    <dbReference type="NCBI Taxonomy" id="8319"/>
    <lineage>
        <taxon>Eukaryota</taxon>
        <taxon>Metazoa</taxon>
        <taxon>Chordata</taxon>
        <taxon>Craniata</taxon>
        <taxon>Vertebrata</taxon>
        <taxon>Euteleostomi</taxon>
        <taxon>Amphibia</taxon>
        <taxon>Batrachia</taxon>
        <taxon>Caudata</taxon>
        <taxon>Salamandroidea</taxon>
        <taxon>Salamandridae</taxon>
        <taxon>Pleurodelinae</taxon>
        <taxon>Pleurodeles</taxon>
    </lineage>
</organism>
<feature type="region of interest" description="Disordered" evidence="1">
    <location>
        <begin position="391"/>
        <end position="466"/>
    </location>
</feature>
<keyword evidence="3" id="KW-1185">Reference proteome</keyword>
<feature type="compositionally biased region" description="Polar residues" evidence="1">
    <location>
        <begin position="66"/>
        <end position="77"/>
    </location>
</feature>
<feature type="region of interest" description="Disordered" evidence="1">
    <location>
        <begin position="110"/>
        <end position="175"/>
    </location>
</feature>
<accession>A0AAV7RV84</accession>
<protein>
    <submittedName>
        <fullName evidence="2">Uncharacterized protein</fullName>
    </submittedName>
</protein>
<dbReference type="Proteomes" id="UP001066276">
    <property type="component" value="Chromosome 5"/>
</dbReference>
<dbReference type="EMBL" id="JANPWB010000009">
    <property type="protein sequence ID" value="KAJ1155522.1"/>
    <property type="molecule type" value="Genomic_DNA"/>
</dbReference>
<evidence type="ECO:0000256" key="1">
    <source>
        <dbReference type="SAM" id="MobiDB-lite"/>
    </source>
</evidence>
<sequence length="506" mass="56052">MMAYYANEEEQYDELQEAPSEHILEERLVEALGYHVQDSVNWALIQALKPFTQPQSNFARRELLGESSQQPRSQTGDSGDVLGLKLQRSGGTSSAEIWSQMATSVLRDHAYGGFLPPQTSPSNPVQPSSQQTSCHDPSSSKSDSEESQADPQPRKKQRKAKHTTSNDDIPQGKNLLFSPEDIIHPRSTEWVPQQEVANYIQDRLRRSFEKEVRNTLRSECPRPSLLGKVADTPELDPNMTTFLCKFAKDPKKGLDRAWKGCQDKLLDISGQLTKILDLAVESKETETPLDTEAILQWTQRAICLLGNANCAMSTECRRSFLMRLDPKLAELAINEAGPAANGMLFGDKVISNLNKYIATFTALDKAQSNIKKVFNNALFIRAGRFRGRAPGRRYQAPRYASQGNRGGYSNQGNFYPNRYRGRGRNSRGYRGGNSIQDSSNSGENYSSLRGNTGGQDSTVSPGLGVHYSGPLGSPVSSGFSTRILRPPQSKRVLLCPSLFPAQITIS</sequence>
<comment type="caution">
    <text evidence="2">The sequence shown here is derived from an EMBL/GenBank/DDBJ whole genome shotgun (WGS) entry which is preliminary data.</text>
</comment>
<evidence type="ECO:0000313" key="2">
    <source>
        <dbReference type="EMBL" id="KAJ1155522.1"/>
    </source>
</evidence>
<proteinExistence type="predicted"/>